<dbReference type="Gene3D" id="3.40.50.2300">
    <property type="match status" value="2"/>
</dbReference>
<sequence>MSVCKRLTSALTVACCLLRHAKLVGLCVAAAWAAICMPAIAQSVVFINPGKATETFWASASDAMHRAAQSLGMQLRVIYAERDRLEPIAIAQRLAQLPPSQRPQYVVFSNDYSVAPGVLRALEGSGIQAFLAYSAIQPELRDQVGVPRGRYPFWLGSLEPRAQDAGYLTAKALIDAARKRPGLKAADGKFHLLAIAGDRSTASSIARNQGLHRAVQEAPDTVLLQEVYGEWRRDKARLQAQELFRRYPEARLVWSGNDEMALGAMQAWQIQGGKPGKDALFSGINTSAQAFEALRQQELSALAGGHFLAGAWALVLLFDYHHGVDFSSEGLELVYPMFKLFSTPSSLRFEKSFGTGQHTLDFKPFSKYHHPALRRYDFDLDQLLR</sequence>
<feature type="domain" description="Periplasmic binding protein" evidence="5">
    <location>
        <begin position="44"/>
        <end position="304"/>
    </location>
</feature>
<dbReference type="SUPFAM" id="SSF53822">
    <property type="entry name" value="Periplasmic binding protein-like I"/>
    <property type="match status" value="1"/>
</dbReference>
<evidence type="ECO:0000256" key="4">
    <source>
        <dbReference type="SAM" id="SignalP"/>
    </source>
</evidence>
<dbReference type="EMBL" id="CAHPSC010000024">
    <property type="protein sequence ID" value="CAB5689789.1"/>
    <property type="molecule type" value="Genomic_DNA"/>
</dbReference>
<gene>
    <name evidence="6" type="primary">ytfQ</name>
    <name evidence="6" type="ORF">GHA_01949</name>
</gene>
<feature type="chain" id="PRO_5042939593" evidence="4">
    <location>
        <begin position="42"/>
        <end position="385"/>
    </location>
</feature>
<evidence type="ECO:0000313" key="7">
    <source>
        <dbReference type="Proteomes" id="UP000834458"/>
    </source>
</evidence>
<dbReference type="AlphaFoldDB" id="A0AA35D9A8"/>
<evidence type="ECO:0000256" key="3">
    <source>
        <dbReference type="ARBA" id="ARBA00022729"/>
    </source>
</evidence>
<dbReference type="Proteomes" id="UP000834458">
    <property type="component" value="Unassembled WGS sequence"/>
</dbReference>
<evidence type="ECO:0000256" key="1">
    <source>
        <dbReference type="ARBA" id="ARBA00004196"/>
    </source>
</evidence>
<protein>
    <submittedName>
        <fullName evidence="6">ABC transporter periplasmic-binding protein ytfQ</fullName>
    </submittedName>
</protein>
<dbReference type="CDD" id="cd06324">
    <property type="entry name" value="PBP1_ABC_sugar_binding-like"/>
    <property type="match status" value="1"/>
</dbReference>
<organism evidence="6 7">
    <name type="scientific">Comamonas aquatica</name>
    <dbReference type="NCBI Taxonomy" id="225991"/>
    <lineage>
        <taxon>Bacteria</taxon>
        <taxon>Pseudomonadati</taxon>
        <taxon>Pseudomonadota</taxon>
        <taxon>Betaproteobacteria</taxon>
        <taxon>Burkholderiales</taxon>
        <taxon>Comamonadaceae</taxon>
        <taxon>Comamonas</taxon>
    </lineage>
</organism>
<feature type="signal peptide" evidence="4">
    <location>
        <begin position="1"/>
        <end position="41"/>
    </location>
</feature>
<evidence type="ECO:0000259" key="5">
    <source>
        <dbReference type="Pfam" id="PF13407"/>
    </source>
</evidence>
<keyword evidence="3 4" id="KW-0732">Signal</keyword>
<comment type="subcellular location">
    <subcellularLocation>
        <location evidence="1">Cell envelope</location>
    </subcellularLocation>
</comment>
<evidence type="ECO:0000313" key="6">
    <source>
        <dbReference type="EMBL" id="CAB5689789.1"/>
    </source>
</evidence>
<evidence type="ECO:0000256" key="2">
    <source>
        <dbReference type="ARBA" id="ARBA00007639"/>
    </source>
</evidence>
<reference evidence="6" key="1">
    <citation type="submission" date="2020-05" db="EMBL/GenBank/DDBJ databases">
        <authorList>
            <person name="Delgado-Blas J."/>
        </authorList>
    </citation>
    <scope>NUCLEOTIDE SEQUENCE</scope>
    <source>
        <strain evidence="6">BB1454</strain>
    </source>
</reference>
<dbReference type="GO" id="GO:0030246">
    <property type="term" value="F:carbohydrate binding"/>
    <property type="evidence" value="ECO:0007669"/>
    <property type="project" value="UniProtKB-ARBA"/>
</dbReference>
<accession>A0AA35D9A8</accession>
<dbReference type="InterPro" id="IPR028082">
    <property type="entry name" value="Peripla_BP_I"/>
</dbReference>
<name>A0AA35D9A8_9BURK</name>
<comment type="similarity">
    <text evidence="2">Belongs to the bacterial solute-binding protein 2 family.</text>
</comment>
<dbReference type="PANTHER" id="PTHR46847:SF2">
    <property type="entry name" value="ABC TRANSPORTER SUGAR-BINDING PROTEIN"/>
    <property type="match status" value="1"/>
</dbReference>
<dbReference type="PANTHER" id="PTHR46847">
    <property type="entry name" value="D-ALLOSE-BINDING PERIPLASMIC PROTEIN-RELATED"/>
    <property type="match status" value="1"/>
</dbReference>
<dbReference type="Pfam" id="PF13407">
    <property type="entry name" value="Peripla_BP_4"/>
    <property type="match status" value="1"/>
</dbReference>
<comment type="caution">
    <text evidence="6">The sequence shown here is derived from an EMBL/GenBank/DDBJ whole genome shotgun (WGS) entry which is preliminary data.</text>
</comment>
<dbReference type="GO" id="GO:0030313">
    <property type="term" value="C:cell envelope"/>
    <property type="evidence" value="ECO:0007669"/>
    <property type="project" value="UniProtKB-SubCell"/>
</dbReference>
<dbReference type="InterPro" id="IPR025997">
    <property type="entry name" value="SBP_2_dom"/>
</dbReference>
<proteinExistence type="inferred from homology"/>